<dbReference type="InParanoid" id="A0A084QC01"/>
<protein>
    <submittedName>
        <fullName evidence="2">Uncharacterized protein</fullName>
    </submittedName>
</protein>
<keyword evidence="1" id="KW-1133">Transmembrane helix</keyword>
<feature type="transmembrane region" description="Helical" evidence="1">
    <location>
        <begin position="73"/>
        <end position="92"/>
    </location>
</feature>
<keyword evidence="1" id="KW-0472">Membrane</keyword>
<keyword evidence="1" id="KW-0812">Transmembrane</keyword>
<gene>
    <name evidence="2" type="ORF">S40285_10103</name>
</gene>
<evidence type="ECO:0000256" key="1">
    <source>
        <dbReference type="SAM" id="Phobius"/>
    </source>
</evidence>
<sequence length="94" mass="10157">MTVRQPNDHALGQSATHASQCSGGAHRQFLVVYLLTLPAAIHGDHVPAHDYLKACPRPSPSALVPPDPLADDLASPFPFSFPILFLFLLLLLHP</sequence>
<keyword evidence="3" id="KW-1185">Reference proteome</keyword>
<dbReference type="AlphaFoldDB" id="A0A084QC01"/>
<proteinExistence type="predicted"/>
<dbReference type="EMBL" id="KL660855">
    <property type="protein sequence ID" value="KFA61486.1"/>
    <property type="molecule type" value="Genomic_DNA"/>
</dbReference>
<evidence type="ECO:0000313" key="3">
    <source>
        <dbReference type="Proteomes" id="UP000028524"/>
    </source>
</evidence>
<evidence type="ECO:0000313" key="2">
    <source>
        <dbReference type="EMBL" id="KFA61486.1"/>
    </source>
</evidence>
<dbReference type="Proteomes" id="UP000028524">
    <property type="component" value="Unassembled WGS sequence"/>
</dbReference>
<organism evidence="2 3">
    <name type="scientific">Stachybotrys chlorohalonatus (strain IBT 40285)</name>
    <dbReference type="NCBI Taxonomy" id="1283841"/>
    <lineage>
        <taxon>Eukaryota</taxon>
        <taxon>Fungi</taxon>
        <taxon>Dikarya</taxon>
        <taxon>Ascomycota</taxon>
        <taxon>Pezizomycotina</taxon>
        <taxon>Sordariomycetes</taxon>
        <taxon>Hypocreomycetidae</taxon>
        <taxon>Hypocreales</taxon>
        <taxon>Stachybotryaceae</taxon>
        <taxon>Stachybotrys</taxon>
    </lineage>
</organism>
<reference evidence="2 3" key="1">
    <citation type="journal article" date="2014" name="BMC Genomics">
        <title>Comparative genome sequencing reveals chemotype-specific gene clusters in the toxigenic black mold Stachybotrys.</title>
        <authorList>
            <person name="Semeiks J."/>
            <person name="Borek D."/>
            <person name="Otwinowski Z."/>
            <person name="Grishin N.V."/>
        </authorList>
    </citation>
    <scope>NUCLEOTIDE SEQUENCE [LARGE SCALE GENOMIC DNA]</scope>
    <source>
        <strain evidence="2 3">IBT 40285</strain>
    </source>
</reference>
<dbReference type="HOGENOM" id="CLU_2387621_0_0_1"/>
<accession>A0A084QC01</accession>
<name>A0A084QC01_STAC4</name>